<dbReference type="Gene3D" id="3.40.190.10">
    <property type="entry name" value="Periplasmic binding protein-like II"/>
    <property type="match status" value="1"/>
</dbReference>
<keyword evidence="5" id="KW-0963">Cytoplasm</keyword>
<feature type="domain" description="ATP phosphoribosyltransferase catalytic" evidence="12">
    <location>
        <begin position="51"/>
        <end position="124"/>
    </location>
</feature>
<dbReference type="FunFam" id="3.40.190.10:FF:000011">
    <property type="entry name" value="ATP phosphoribosyltransferase"/>
    <property type="match status" value="1"/>
</dbReference>
<dbReference type="Pfam" id="PF01634">
    <property type="entry name" value="HisG"/>
    <property type="match status" value="1"/>
</dbReference>
<evidence type="ECO:0000256" key="8">
    <source>
        <dbReference type="ARBA" id="ARBA00022679"/>
    </source>
</evidence>
<dbReference type="UniPathway" id="UPA00031">
    <property type="reaction ID" value="UER00006"/>
</dbReference>
<evidence type="ECO:0000256" key="10">
    <source>
        <dbReference type="ARBA" id="ARBA00022840"/>
    </source>
</evidence>
<keyword evidence="9" id="KW-0547">Nucleotide-binding</keyword>
<evidence type="ECO:0000256" key="1">
    <source>
        <dbReference type="ARBA" id="ARBA00000915"/>
    </source>
</evidence>
<name>D6PKL7_9ZZZZ</name>
<evidence type="ECO:0000313" key="13">
    <source>
        <dbReference type="EMBL" id="ADD96268.1"/>
    </source>
</evidence>
<accession>D6PKL7</accession>
<keyword evidence="10" id="KW-0067">ATP-binding</keyword>
<keyword evidence="6" id="KW-0028">Amino-acid biosynthesis</keyword>
<evidence type="ECO:0000256" key="6">
    <source>
        <dbReference type="ARBA" id="ARBA00022605"/>
    </source>
</evidence>
<evidence type="ECO:0000256" key="7">
    <source>
        <dbReference type="ARBA" id="ARBA00022676"/>
    </source>
</evidence>
<dbReference type="GO" id="GO:0005524">
    <property type="term" value="F:ATP binding"/>
    <property type="evidence" value="ECO:0007669"/>
    <property type="project" value="UniProtKB-KW"/>
</dbReference>
<comment type="pathway">
    <text evidence="3">Amino-acid biosynthesis; L-histidine biosynthesis; L-histidine from 5-phospho-alpha-D-ribose 1-diphosphate: step 1/9.</text>
</comment>
<dbReference type="InterPro" id="IPR013820">
    <property type="entry name" value="ATP_PRibTrfase_cat"/>
</dbReference>
<organism evidence="13">
    <name type="scientific">uncultured organism MedDCM-OCT-S08-C1481</name>
    <dbReference type="NCBI Taxonomy" id="743630"/>
    <lineage>
        <taxon>unclassified sequences</taxon>
        <taxon>environmental samples</taxon>
    </lineage>
</organism>
<dbReference type="NCBIfam" id="TIGR00070">
    <property type="entry name" value="hisG"/>
    <property type="match status" value="1"/>
</dbReference>
<dbReference type="GO" id="GO:0000105">
    <property type="term" value="P:L-histidine biosynthetic process"/>
    <property type="evidence" value="ECO:0007669"/>
    <property type="project" value="UniProtKB-UniPathway"/>
</dbReference>
<keyword evidence="11" id="KW-0368">Histidine biosynthesis</keyword>
<proteinExistence type="predicted"/>
<dbReference type="GO" id="GO:0003879">
    <property type="term" value="F:ATP phosphoribosyltransferase activity"/>
    <property type="evidence" value="ECO:0007669"/>
    <property type="project" value="UniProtKB-EC"/>
</dbReference>
<dbReference type="SUPFAM" id="SSF53850">
    <property type="entry name" value="Periplasmic binding protein-like II"/>
    <property type="match status" value="1"/>
</dbReference>
<dbReference type="EMBL" id="GU943129">
    <property type="protein sequence ID" value="ADD96268.1"/>
    <property type="molecule type" value="Genomic_DNA"/>
</dbReference>
<protein>
    <recommendedName>
        <fullName evidence="4">ATP phosphoribosyltransferase</fullName>
        <ecNumber evidence="4">2.4.2.17</ecNumber>
    </recommendedName>
</protein>
<reference evidence="13" key="1">
    <citation type="journal article" date="2010" name="ISME J.">
        <title>Metagenome of the Mediterranean deep chlorophyll maximum studied by direct and fosmid library 454 pyrosequencing.</title>
        <authorList>
            <person name="Ghai R."/>
            <person name="Martin-Cuadrado A.B."/>
            <person name="Molto A.G."/>
            <person name="Heredia I.G."/>
            <person name="Cabrera R."/>
            <person name="Martin J."/>
            <person name="Verdu M."/>
            <person name="Deschamps P."/>
            <person name="Moreira D."/>
            <person name="Lopez-Garcia P."/>
            <person name="Mira A."/>
            <person name="Rodriguez-Valera F."/>
        </authorList>
    </citation>
    <scope>NUCLEOTIDE SEQUENCE</scope>
</reference>
<evidence type="ECO:0000256" key="2">
    <source>
        <dbReference type="ARBA" id="ARBA00004496"/>
    </source>
</evidence>
<keyword evidence="7" id="KW-0328">Glycosyltransferase</keyword>
<dbReference type="AlphaFoldDB" id="D6PKL7"/>
<evidence type="ECO:0000256" key="3">
    <source>
        <dbReference type="ARBA" id="ARBA00004667"/>
    </source>
</evidence>
<dbReference type="PANTHER" id="PTHR21403">
    <property type="entry name" value="ATP PHOSPHORIBOSYLTRANSFERASE ATP-PRTASE"/>
    <property type="match status" value="1"/>
</dbReference>
<evidence type="ECO:0000256" key="9">
    <source>
        <dbReference type="ARBA" id="ARBA00022741"/>
    </source>
</evidence>
<evidence type="ECO:0000256" key="5">
    <source>
        <dbReference type="ARBA" id="ARBA00022490"/>
    </source>
</evidence>
<dbReference type="PANTHER" id="PTHR21403:SF8">
    <property type="entry name" value="ATP PHOSPHORIBOSYLTRANSFERASE"/>
    <property type="match status" value="1"/>
</dbReference>
<dbReference type="EC" id="2.4.2.17" evidence="4"/>
<comment type="catalytic activity">
    <reaction evidence="1">
        <text>1-(5-phospho-beta-D-ribosyl)-ATP + diphosphate = 5-phospho-alpha-D-ribose 1-diphosphate + ATP</text>
        <dbReference type="Rhea" id="RHEA:18473"/>
        <dbReference type="ChEBI" id="CHEBI:30616"/>
        <dbReference type="ChEBI" id="CHEBI:33019"/>
        <dbReference type="ChEBI" id="CHEBI:58017"/>
        <dbReference type="ChEBI" id="CHEBI:73183"/>
        <dbReference type="EC" id="2.4.2.17"/>
    </reaction>
</comment>
<evidence type="ECO:0000256" key="4">
    <source>
        <dbReference type="ARBA" id="ARBA00011946"/>
    </source>
</evidence>
<comment type="subcellular location">
    <subcellularLocation>
        <location evidence="2">Cytoplasm</location>
    </subcellularLocation>
</comment>
<evidence type="ECO:0000259" key="12">
    <source>
        <dbReference type="Pfam" id="PF01634"/>
    </source>
</evidence>
<dbReference type="InterPro" id="IPR001348">
    <property type="entry name" value="ATP_PRibTrfase_HisG"/>
</dbReference>
<sequence>MIRLAISKGRILEQAIEILRRININCKFNPIDSRKLIIPTNMKNLEIIVIKASDVPVYIDSGKVDIGIVGFDTLLEESLGNHYRLLDLQIAKCKLVVAGKPNTAYFNNMKIATKYPNAAKTILKR</sequence>
<evidence type="ECO:0000256" key="11">
    <source>
        <dbReference type="ARBA" id="ARBA00023102"/>
    </source>
</evidence>
<keyword evidence="8" id="KW-0808">Transferase</keyword>